<dbReference type="RefSeq" id="WP_085797965.1">
    <property type="nucleotide sequence ID" value="NZ_FWFO01000007.1"/>
</dbReference>
<feature type="signal peptide" evidence="1">
    <location>
        <begin position="1"/>
        <end position="22"/>
    </location>
</feature>
<dbReference type="OrthoDB" id="7867101at2"/>
<feature type="chain" id="PRO_5012576860" description="DUF5666 domain-containing protein" evidence="1">
    <location>
        <begin position="23"/>
        <end position="109"/>
    </location>
</feature>
<gene>
    <name evidence="2" type="ORF">TRL7639_04324</name>
</gene>
<protein>
    <recommendedName>
        <fullName evidence="4">DUF5666 domain-containing protein</fullName>
    </recommendedName>
</protein>
<reference evidence="2 3" key="1">
    <citation type="submission" date="2017-03" db="EMBL/GenBank/DDBJ databases">
        <authorList>
            <person name="Afonso C.L."/>
            <person name="Miller P.J."/>
            <person name="Scott M.A."/>
            <person name="Spackman E."/>
            <person name="Goraichik I."/>
            <person name="Dimitrov K.M."/>
            <person name="Suarez D.L."/>
            <person name="Swayne D.E."/>
        </authorList>
    </citation>
    <scope>NUCLEOTIDE SEQUENCE [LARGE SCALE GENOMIC DNA]</scope>
    <source>
        <strain evidence="2 3">CECT 7639</strain>
    </source>
</reference>
<keyword evidence="3" id="KW-1185">Reference proteome</keyword>
<evidence type="ECO:0000313" key="2">
    <source>
        <dbReference type="EMBL" id="SLN72482.1"/>
    </source>
</evidence>
<dbReference type="EMBL" id="FWFO01000007">
    <property type="protein sequence ID" value="SLN72482.1"/>
    <property type="molecule type" value="Genomic_DNA"/>
</dbReference>
<evidence type="ECO:0008006" key="4">
    <source>
        <dbReference type="Google" id="ProtNLM"/>
    </source>
</evidence>
<accession>A0A1Y5TZV6</accession>
<dbReference type="PROSITE" id="PS51257">
    <property type="entry name" value="PROKAR_LIPOPROTEIN"/>
    <property type="match status" value="1"/>
</dbReference>
<dbReference type="AlphaFoldDB" id="A0A1Y5TZV6"/>
<evidence type="ECO:0000256" key="1">
    <source>
        <dbReference type="SAM" id="SignalP"/>
    </source>
</evidence>
<name>A0A1Y5TZV6_9RHOB</name>
<evidence type="ECO:0000313" key="3">
    <source>
        <dbReference type="Proteomes" id="UP000193077"/>
    </source>
</evidence>
<proteinExistence type="predicted"/>
<keyword evidence="1" id="KW-0732">Signal</keyword>
<organism evidence="2 3">
    <name type="scientific">Falsiruegeria litorea R37</name>
    <dbReference type="NCBI Taxonomy" id="1200284"/>
    <lineage>
        <taxon>Bacteria</taxon>
        <taxon>Pseudomonadati</taxon>
        <taxon>Pseudomonadota</taxon>
        <taxon>Alphaproteobacteria</taxon>
        <taxon>Rhodobacterales</taxon>
        <taxon>Roseobacteraceae</taxon>
        <taxon>Falsiruegeria</taxon>
    </lineage>
</organism>
<sequence>MKFSFAALAAILLIACQPQVQNETAIGDTKVEQLTAEIIEVIPGTDGSTVLLKDGNGKIYSAVLSIPNLGPDSTFDFDHVKPGNSITISGDSFMLDGRPHVVARTASSG</sequence>
<dbReference type="Proteomes" id="UP000193077">
    <property type="component" value="Unassembled WGS sequence"/>
</dbReference>